<dbReference type="AlphaFoldDB" id="A0A3N0EH81"/>
<dbReference type="EMBL" id="RJTM01000072">
    <property type="protein sequence ID" value="RNL87236.1"/>
    <property type="molecule type" value="Genomic_DNA"/>
</dbReference>
<proteinExistence type="predicted"/>
<reference evidence="3 4" key="1">
    <citation type="submission" date="2018-10" db="EMBL/GenBank/DDBJ databases">
        <title>Sinomicrobium pectinilyticum sp. nov., a pectinase-producing bacterium isolated from alkaline and saline soil, and emended description of the genus Sinomicrobium.</title>
        <authorList>
            <person name="Cheng B."/>
            <person name="Li C."/>
            <person name="Lai Q."/>
            <person name="Du M."/>
            <person name="Shao Z."/>
            <person name="Xu P."/>
            <person name="Yang C."/>
        </authorList>
    </citation>
    <scope>NUCLEOTIDE SEQUENCE [LARGE SCALE GENOMIC DNA]</scope>
    <source>
        <strain evidence="3 4">5DNS001</strain>
    </source>
</reference>
<sequence length="368" mass="41989">MEDRTFKILMTTDTLGGVWNYSLELCRELQRYDIQVHLASMGAYPTKTQEKEASDIRNVVFYKSDYKLEWMENPWEDIRKVTKWITAIFQTARPDIVHLNNYAQIVHYWDCPIITVYHSCVHTWWQAVKGTTAPHAWDSYKELVKTSLNASDVVISPTRSLLEKATEIHDITSKTKVIYNGRDISFPETPKKEPFILCTGRIWDEAKNLKVLSGLADKITWPIYVAGDNVNPGTGTETRLDNVNILGKLSSAELADWMQRASIYLNPAKYEPFGLAVLEAAAAGCALALSDISTLRELWGNSAAYFSADDPEEMEKTVKTLIHNTTYRKQLAEASGQRAKTYNTRKMGHEYINLYYQLLSDKKTVLTH</sequence>
<protein>
    <submittedName>
        <fullName evidence="3">Glycosyltransferase</fullName>
    </submittedName>
</protein>
<evidence type="ECO:0000256" key="1">
    <source>
        <dbReference type="ARBA" id="ARBA00022679"/>
    </source>
</evidence>
<dbReference type="PANTHER" id="PTHR46401:SF2">
    <property type="entry name" value="GLYCOSYLTRANSFERASE WBBK-RELATED"/>
    <property type="match status" value="1"/>
</dbReference>
<dbReference type="Pfam" id="PF13439">
    <property type="entry name" value="Glyco_transf_4"/>
    <property type="match status" value="1"/>
</dbReference>
<comment type="caution">
    <text evidence="3">The sequence shown here is derived from an EMBL/GenBank/DDBJ whole genome shotgun (WGS) entry which is preliminary data.</text>
</comment>
<dbReference type="Proteomes" id="UP000267469">
    <property type="component" value="Unassembled WGS sequence"/>
</dbReference>
<accession>A0A3N0EH81</accession>
<name>A0A3N0EH81_SINP1</name>
<keyword evidence="1 3" id="KW-0808">Transferase</keyword>
<dbReference type="Gene3D" id="3.40.50.2000">
    <property type="entry name" value="Glycogen Phosphorylase B"/>
    <property type="match status" value="2"/>
</dbReference>
<gene>
    <name evidence="3" type="ORF">ED312_10520</name>
</gene>
<evidence type="ECO:0000313" key="3">
    <source>
        <dbReference type="EMBL" id="RNL87236.1"/>
    </source>
</evidence>
<evidence type="ECO:0000259" key="2">
    <source>
        <dbReference type="Pfam" id="PF13439"/>
    </source>
</evidence>
<dbReference type="GO" id="GO:0009103">
    <property type="term" value="P:lipopolysaccharide biosynthetic process"/>
    <property type="evidence" value="ECO:0007669"/>
    <property type="project" value="TreeGrafter"/>
</dbReference>
<dbReference type="RefSeq" id="WP_123215970.1">
    <property type="nucleotide sequence ID" value="NZ_RJTM01000072.1"/>
</dbReference>
<dbReference type="SUPFAM" id="SSF53756">
    <property type="entry name" value="UDP-Glycosyltransferase/glycogen phosphorylase"/>
    <property type="match status" value="1"/>
</dbReference>
<dbReference type="OrthoDB" id="9811239at2"/>
<evidence type="ECO:0000313" key="4">
    <source>
        <dbReference type="Proteomes" id="UP000267469"/>
    </source>
</evidence>
<feature type="domain" description="Glycosyltransferase subfamily 4-like N-terminal" evidence="2">
    <location>
        <begin position="16"/>
        <end position="185"/>
    </location>
</feature>
<organism evidence="3 4">
    <name type="scientific">Sinomicrobium pectinilyticum</name>
    <dbReference type="NCBI Taxonomy" id="1084421"/>
    <lineage>
        <taxon>Bacteria</taxon>
        <taxon>Pseudomonadati</taxon>
        <taxon>Bacteroidota</taxon>
        <taxon>Flavobacteriia</taxon>
        <taxon>Flavobacteriales</taxon>
        <taxon>Flavobacteriaceae</taxon>
        <taxon>Sinomicrobium</taxon>
    </lineage>
</organism>
<keyword evidence="4" id="KW-1185">Reference proteome</keyword>
<dbReference type="PANTHER" id="PTHR46401">
    <property type="entry name" value="GLYCOSYLTRANSFERASE WBBK-RELATED"/>
    <property type="match status" value="1"/>
</dbReference>
<dbReference type="InterPro" id="IPR028098">
    <property type="entry name" value="Glyco_trans_4-like_N"/>
</dbReference>
<dbReference type="Pfam" id="PF13692">
    <property type="entry name" value="Glyco_trans_1_4"/>
    <property type="match status" value="1"/>
</dbReference>
<dbReference type="GO" id="GO:0016757">
    <property type="term" value="F:glycosyltransferase activity"/>
    <property type="evidence" value="ECO:0007669"/>
    <property type="project" value="TreeGrafter"/>
</dbReference>